<accession>A0A1F6U4L0</accession>
<dbReference type="InterPro" id="IPR007334">
    <property type="entry name" value="UPF0208"/>
</dbReference>
<feature type="transmembrane region" description="Helical" evidence="9">
    <location>
        <begin position="35"/>
        <end position="57"/>
    </location>
</feature>
<evidence type="ECO:0000256" key="3">
    <source>
        <dbReference type="ARBA" id="ARBA00018831"/>
    </source>
</evidence>
<evidence type="ECO:0000256" key="4">
    <source>
        <dbReference type="ARBA" id="ARBA00022475"/>
    </source>
</evidence>
<comment type="subcellular location">
    <subcellularLocation>
        <location evidence="1">Cell inner membrane</location>
        <topology evidence="1">Multi-pass membrane protein</topology>
    </subcellularLocation>
</comment>
<gene>
    <name evidence="10" type="ORF">A3B81_04040</name>
</gene>
<feature type="transmembrane region" description="Helical" evidence="9">
    <location>
        <begin position="7"/>
        <end position="29"/>
    </location>
</feature>
<organism evidence="10 11">
    <name type="scientific">Candidatus Muproteobacteria bacterium RIFCSPHIGHO2_02_FULL_65_16</name>
    <dbReference type="NCBI Taxonomy" id="1817766"/>
    <lineage>
        <taxon>Bacteria</taxon>
        <taxon>Pseudomonadati</taxon>
        <taxon>Pseudomonadota</taxon>
        <taxon>Candidatus Muproteobacteria</taxon>
    </lineage>
</organism>
<sequence length="77" mass="8553">MIRMRATGRYVSVAFCLLVMAGIATWVLTRWGFTPAAAIIVAFAVSCPVAMLYAWWLGRRALKPLNRAARADARRTP</sequence>
<evidence type="ECO:0000256" key="6">
    <source>
        <dbReference type="ARBA" id="ARBA00022692"/>
    </source>
</evidence>
<keyword evidence="5" id="KW-0997">Cell inner membrane</keyword>
<evidence type="ECO:0000256" key="2">
    <source>
        <dbReference type="ARBA" id="ARBA00009474"/>
    </source>
</evidence>
<evidence type="ECO:0000256" key="8">
    <source>
        <dbReference type="ARBA" id="ARBA00023136"/>
    </source>
</evidence>
<proteinExistence type="inferred from homology"/>
<evidence type="ECO:0000313" key="10">
    <source>
        <dbReference type="EMBL" id="OGI52287.1"/>
    </source>
</evidence>
<dbReference type="AlphaFoldDB" id="A0A1F6U4L0"/>
<name>A0A1F6U4L0_9PROT</name>
<keyword evidence="8 9" id="KW-0472">Membrane</keyword>
<evidence type="ECO:0000256" key="5">
    <source>
        <dbReference type="ARBA" id="ARBA00022519"/>
    </source>
</evidence>
<keyword evidence="7 9" id="KW-1133">Transmembrane helix</keyword>
<dbReference type="GO" id="GO:0005886">
    <property type="term" value="C:plasma membrane"/>
    <property type="evidence" value="ECO:0007669"/>
    <property type="project" value="UniProtKB-SubCell"/>
</dbReference>
<evidence type="ECO:0000256" key="7">
    <source>
        <dbReference type="ARBA" id="ARBA00022989"/>
    </source>
</evidence>
<evidence type="ECO:0000256" key="9">
    <source>
        <dbReference type="SAM" id="Phobius"/>
    </source>
</evidence>
<dbReference type="Pfam" id="PF04217">
    <property type="entry name" value="DUF412"/>
    <property type="match status" value="1"/>
</dbReference>
<evidence type="ECO:0000256" key="1">
    <source>
        <dbReference type="ARBA" id="ARBA00004429"/>
    </source>
</evidence>
<evidence type="ECO:0000313" key="11">
    <source>
        <dbReference type="Proteomes" id="UP000179362"/>
    </source>
</evidence>
<keyword evidence="6 9" id="KW-0812">Transmembrane</keyword>
<comment type="similarity">
    <text evidence="2">Belongs to the UPF0208 family.</text>
</comment>
<comment type="caution">
    <text evidence="10">The sequence shown here is derived from an EMBL/GenBank/DDBJ whole genome shotgun (WGS) entry which is preliminary data.</text>
</comment>
<protein>
    <recommendedName>
        <fullName evidence="3">UPF0208 membrane protein YfbV</fullName>
    </recommendedName>
</protein>
<reference evidence="10 11" key="1">
    <citation type="journal article" date="2016" name="Nat. Commun.">
        <title>Thousands of microbial genomes shed light on interconnected biogeochemical processes in an aquifer system.</title>
        <authorList>
            <person name="Anantharaman K."/>
            <person name="Brown C.T."/>
            <person name="Hug L.A."/>
            <person name="Sharon I."/>
            <person name="Castelle C.J."/>
            <person name="Probst A.J."/>
            <person name="Thomas B.C."/>
            <person name="Singh A."/>
            <person name="Wilkins M.J."/>
            <person name="Karaoz U."/>
            <person name="Brodie E.L."/>
            <person name="Williams K.H."/>
            <person name="Hubbard S.S."/>
            <person name="Banfield J.F."/>
        </authorList>
    </citation>
    <scope>NUCLEOTIDE SEQUENCE [LARGE SCALE GENOMIC DNA]</scope>
</reference>
<keyword evidence="4" id="KW-1003">Cell membrane</keyword>
<dbReference type="EMBL" id="MFTA01000033">
    <property type="protein sequence ID" value="OGI52287.1"/>
    <property type="molecule type" value="Genomic_DNA"/>
</dbReference>
<dbReference type="Proteomes" id="UP000179362">
    <property type="component" value="Unassembled WGS sequence"/>
</dbReference>